<evidence type="ECO:0000313" key="2">
    <source>
        <dbReference type="EMBL" id="SHG71070.1"/>
    </source>
</evidence>
<sequence length="262" mass="28611">MARFLNALTQRYAPPSPGGRGKLGKRVSLAARKSGPSQHFSPLPPGEGGPQRRVRVCQRGAIPNALTRRYAPTSPGGRGKPGLKVSLAEGKREPRQRFSPLPPGEGGPQGRVRDCQHRAIPNALTRRYAPTSPGGRGKPSLRVSLAEGKREPSQRFSPLPPGEGGPQGRVRACQRGAIPKHPHAALRADLSRRERQAKPEGQPRCKKSEPSQRFNPLPPVKGGPQGRVRDCQHRAIPKRPHPALRADLSRRERQTRPEGQPR</sequence>
<evidence type="ECO:0000256" key="1">
    <source>
        <dbReference type="SAM" id="MobiDB-lite"/>
    </source>
</evidence>
<reference evidence="2 3" key="1">
    <citation type="submission" date="2016-11" db="EMBL/GenBank/DDBJ databases">
        <authorList>
            <person name="Jaros S."/>
            <person name="Januszkiewicz K."/>
            <person name="Wedrychowicz H."/>
        </authorList>
    </citation>
    <scope>NUCLEOTIDE SEQUENCE [LARGE SCALE GENOMIC DNA]</scope>
    <source>
        <strain evidence="2 3">CGMCC 1.7049</strain>
    </source>
</reference>
<dbReference type="AlphaFoldDB" id="A0A1M5M1K6"/>
<proteinExistence type="predicted"/>
<feature type="compositionally biased region" description="Basic and acidic residues" evidence="1">
    <location>
        <begin position="189"/>
        <end position="210"/>
    </location>
</feature>
<dbReference type="EMBL" id="FQWZ01000002">
    <property type="protein sequence ID" value="SHG71070.1"/>
    <property type="molecule type" value="Genomic_DNA"/>
</dbReference>
<name>A0A1M5M1K6_9GAMM</name>
<protein>
    <submittedName>
        <fullName evidence="2">Uncharacterized protein</fullName>
    </submittedName>
</protein>
<evidence type="ECO:0000313" key="3">
    <source>
        <dbReference type="Proteomes" id="UP000199758"/>
    </source>
</evidence>
<keyword evidence="3" id="KW-1185">Reference proteome</keyword>
<dbReference type="Proteomes" id="UP000199758">
    <property type="component" value="Unassembled WGS sequence"/>
</dbReference>
<accession>A0A1M5M1K6</accession>
<gene>
    <name evidence="2" type="ORF">SAMN04488068_1212</name>
</gene>
<organism evidence="2 3">
    <name type="scientific">Hydrocarboniphaga daqingensis</name>
    <dbReference type="NCBI Taxonomy" id="490188"/>
    <lineage>
        <taxon>Bacteria</taxon>
        <taxon>Pseudomonadati</taxon>
        <taxon>Pseudomonadota</taxon>
        <taxon>Gammaproteobacteria</taxon>
        <taxon>Nevskiales</taxon>
        <taxon>Nevskiaceae</taxon>
        <taxon>Hydrocarboniphaga</taxon>
    </lineage>
</organism>
<feature type="region of interest" description="Disordered" evidence="1">
    <location>
        <begin position="1"/>
        <end position="262"/>
    </location>
</feature>
<feature type="compositionally biased region" description="Basic and acidic residues" evidence="1">
    <location>
        <begin position="247"/>
        <end position="262"/>
    </location>
</feature>